<feature type="region of interest" description="Disordered" evidence="1">
    <location>
        <begin position="150"/>
        <end position="201"/>
    </location>
</feature>
<feature type="compositionally biased region" description="Basic and acidic residues" evidence="1">
    <location>
        <begin position="166"/>
        <end position="176"/>
    </location>
</feature>
<dbReference type="GeneID" id="115812479"/>
<reference evidence="3" key="1">
    <citation type="submission" date="2025-08" db="UniProtKB">
        <authorList>
            <consortium name="RefSeq"/>
        </authorList>
    </citation>
    <scope>IDENTIFICATION</scope>
</reference>
<feature type="compositionally biased region" description="Low complexity" evidence="1">
    <location>
        <begin position="31"/>
        <end position="49"/>
    </location>
</feature>
<feature type="compositionally biased region" description="Polar residues" evidence="1">
    <location>
        <begin position="15"/>
        <end position="29"/>
    </location>
</feature>
<feature type="compositionally biased region" description="Polar residues" evidence="1">
    <location>
        <begin position="177"/>
        <end position="200"/>
    </location>
</feature>
<proteinExistence type="predicted"/>
<feature type="compositionally biased region" description="Basic and acidic residues" evidence="1">
    <location>
        <begin position="85"/>
        <end position="100"/>
    </location>
</feature>
<name>A0A6J2VFA0_CHACN</name>
<feature type="region of interest" description="Disordered" evidence="1">
    <location>
        <begin position="1"/>
        <end position="136"/>
    </location>
</feature>
<dbReference type="InParanoid" id="A0A6J2VFA0"/>
<feature type="compositionally biased region" description="Basic and acidic residues" evidence="1">
    <location>
        <begin position="1"/>
        <end position="10"/>
    </location>
</feature>
<protein>
    <submittedName>
        <fullName evidence="3">Uncharacterized protein LOC115812479</fullName>
    </submittedName>
</protein>
<dbReference type="OrthoDB" id="10650514at2759"/>
<sequence>MILRSERIEGGRGGQSVNQNGSYLQNLTADSFHSVSQSQSHVQNHINQSKSQNLSRGQHKSHIRNQNENQTEIQSLRLNRISSSPERKTSHTSSSKDGEQRNLVSAAYNSSDSNQALPIRDRATPTTNTVSSFSKERQSELQYYINKLLDRSPGDPLESSDQEEQTVEHRQTEGHSGKSSQWESFSSECQVPVGPSSSPCQREPRLEQLATLMGQTLPAQTTQQLQQLLYSMLRSEVAGTDGPVRTNLDQKLSQLDKKEGSSSAAQRRVAGQSRSTQSVSSRGRRTGQQGQRSGPTKVNAWR</sequence>
<dbReference type="AlphaFoldDB" id="A0A6J2VFA0"/>
<feature type="region of interest" description="Disordered" evidence="1">
    <location>
        <begin position="251"/>
        <end position="302"/>
    </location>
</feature>
<keyword evidence="2" id="KW-1185">Reference proteome</keyword>
<accession>A0A6J2VFA0</accession>
<evidence type="ECO:0000256" key="1">
    <source>
        <dbReference type="SAM" id="MobiDB-lite"/>
    </source>
</evidence>
<evidence type="ECO:0000313" key="3">
    <source>
        <dbReference type="RefSeq" id="XP_030630819.1"/>
    </source>
</evidence>
<feature type="compositionally biased region" description="Polar residues" evidence="1">
    <location>
        <begin position="64"/>
        <end position="84"/>
    </location>
</feature>
<gene>
    <name evidence="3" type="primary">LOC115812479</name>
</gene>
<organism evidence="2 3">
    <name type="scientific">Chanos chanos</name>
    <name type="common">Milkfish</name>
    <name type="synonym">Mugil chanos</name>
    <dbReference type="NCBI Taxonomy" id="29144"/>
    <lineage>
        <taxon>Eukaryota</taxon>
        <taxon>Metazoa</taxon>
        <taxon>Chordata</taxon>
        <taxon>Craniata</taxon>
        <taxon>Vertebrata</taxon>
        <taxon>Euteleostomi</taxon>
        <taxon>Actinopterygii</taxon>
        <taxon>Neopterygii</taxon>
        <taxon>Teleostei</taxon>
        <taxon>Ostariophysi</taxon>
        <taxon>Gonorynchiformes</taxon>
        <taxon>Chanidae</taxon>
        <taxon>Chanos</taxon>
    </lineage>
</organism>
<evidence type="ECO:0000313" key="2">
    <source>
        <dbReference type="Proteomes" id="UP000504632"/>
    </source>
</evidence>
<feature type="compositionally biased region" description="Polar residues" evidence="1">
    <location>
        <begin position="107"/>
        <end position="116"/>
    </location>
</feature>
<dbReference type="RefSeq" id="XP_030630819.1">
    <property type="nucleotide sequence ID" value="XM_030774959.1"/>
</dbReference>
<dbReference type="Proteomes" id="UP000504632">
    <property type="component" value="Chromosome 5"/>
</dbReference>
<feature type="compositionally biased region" description="Polar residues" evidence="1">
    <location>
        <begin position="124"/>
        <end position="133"/>
    </location>
</feature>
<feature type="compositionally biased region" description="Low complexity" evidence="1">
    <location>
        <begin position="271"/>
        <end position="294"/>
    </location>
</feature>